<dbReference type="PANTHER" id="PTHR10015">
    <property type="entry name" value="HEAT SHOCK TRANSCRIPTION FACTOR"/>
    <property type="match status" value="1"/>
</dbReference>
<keyword evidence="8" id="KW-0539">Nucleus</keyword>
<evidence type="ECO:0000256" key="8">
    <source>
        <dbReference type="ARBA" id="ARBA00023242"/>
    </source>
</evidence>
<gene>
    <name evidence="14" type="primary">LOC120110536</name>
    <name evidence="13" type="synonym">LOC120105251</name>
</gene>
<reference evidence="13 14" key="2">
    <citation type="submission" date="2025-04" db="UniProtKB">
        <authorList>
            <consortium name="RefSeq"/>
        </authorList>
    </citation>
    <scope>IDENTIFICATION</scope>
    <source>
        <tissue evidence="13 14">Young leaves</tissue>
    </source>
</reference>
<dbReference type="SMART" id="SM00415">
    <property type="entry name" value="HSF"/>
    <property type="match status" value="1"/>
</dbReference>
<dbReference type="InterPro" id="IPR000232">
    <property type="entry name" value="HSF_DNA-bd"/>
</dbReference>
<organism evidence="12 14">
    <name type="scientific">Phoenix dactylifera</name>
    <name type="common">Date palm</name>
    <dbReference type="NCBI Taxonomy" id="42345"/>
    <lineage>
        <taxon>Eukaryota</taxon>
        <taxon>Viridiplantae</taxon>
        <taxon>Streptophyta</taxon>
        <taxon>Embryophyta</taxon>
        <taxon>Tracheophyta</taxon>
        <taxon>Spermatophyta</taxon>
        <taxon>Magnoliopsida</taxon>
        <taxon>Liliopsida</taxon>
        <taxon>Arecaceae</taxon>
        <taxon>Coryphoideae</taxon>
        <taxon>Phoeniceae</taxon>
        <taxon>Phoenix</taxon>
    </lineage>
</organism>
<evidence type="ECO:0000256" key="5">
    <source>
        <dbReference type="ARBA" id="ARBA00023016"/>
    </source>
</evidence>
<evidence type="ECO:0000259" key="11">
    <source>
        <dbReference type="SMART" id="SM00415"/>
    </source>
</evidence>
<dbReference type="GO" id="GO:0034605">
    <property type="term" value="P:cellular response to heat"/>
    <property type="evidence" value="ECO:0007669"/>
    <property type="project" value="TreeGrafter"/>
</dbReference>
<evidence type="ECO:0000256" key="1">
    <source>
        <dbReference type="ARBA" id="ARBA00004123"/>
    </source>
</evidence>
<dbReference type="GeneID" id="120110536"/>
<evidence type="ECO:0000256" key="2">
    <source>
        <dbReference type="ARBA" id="ARBA00011233"/>
    </source>
</evidence>
<dbReference type="PANTHER" id="PTHR10015:SF337">
    <property type="entry name" value="HEAT STRESS TRANSCRIPTION FACTOR A-3"/>
    <property type="match status" value="1"/>
</dbReference>
<dbReference type="GO" id="GO:0003700">
    <property type="term" value="F:DNA-binding transcription factor activity"/>
    <property type="evidence" value="ECO:0007669"/>
    <property type="project" value="InterPro"/>
</dbReference>
<sequence length="201" mass="22388">MEFGAPSASKPRASSPLEPKIEPFGEILDLSPQPPPPVAEKLLSSSSSSSGVAAPRPLEALQSAPIPPFLSKTYELVDDPSLDPLISWGSTGRSFVVWDPVEFARAVLPRNFKHNNFSSFVRQLNTYIDLCQARGRIEQHDSAENIFHAVLESAGNLFDGENNYEALVEELGNNVEFSKEYMEMLRRNIRQRLETESRPES</sequence>
<evidence type="ECO:0000313" key="12">
    <source>
        <dbReference type="Proteomes" id="UP000228380"/>
    </source>
</evidence>
<feature type="region of interest" description="Disordered" evidence="10">
    <location>
        <begin position="1"/>
        <end position="54"/>
    </location>
</feature>
<protein>
    <submittedName>
        <fullName evidence="13 14">Heat stress transcription factor A-3-like isoform X2</fullName>
    </submittedName>
</protein>
<comment type="subunit">
    <text evidence="2">Homotrimer.</text>
</comment>
<dbReference type="AlphaFoldDB" id="A0A8B9A7N9"/>
<dbReference type="Gene3D" id="1.10.10.10">
    <property type="entry name" value="Winged helix-like DNA-binding domain superfamily/Winged helix DNA-binding domain"/>
    <property type="match status" value="1"/>
</dbReference>
<feature type="compositionally biased region" description="Low complexity" evidence="10">
    <location>
        <begin position="1"/>
        <end position="16"/>
    </location>
</feature>
<dbReference type="Pfam" id="PF00447">
    <property type="entry name" value="HSF_DNA-bind"/>
    <property type="match status" value="1"/>
</dbReference>
<dbReference type="GO" id="GO:0005634">
    <property type="term" value="C:nucleus"/>
    <property type="evidence" value="ECO:0007669"/>
    <property type="project" value="UniProtKB-SubCell"/>
</dbReference>
<proteinExistence type="inferred from homology"/>
<evidence type="ECO:0000256" key="9">
    <source>
        <dbReference type="RuleBase" id="RU004020"/>
    </source>
</evidence>
<evidence type="ECO:0000313" key="13">
    <source>
        <dbReference type="RefSeq" id="XP_038973477.1"/>
    </source>
</evidence>
<reference evidence="12" key="1">
    <citation type="journal article" date="2019" name="Nat. Commun.">
        <title>Genome-wide association mapping of date palm fruit traits.</title>
        <authorList>
            <person name="Hazzouri K.M."/>
            <person name="Gros-Balthazard M."/>
            <person name="Flowers J.M."/>
            <person name="Copetti D."/>
            <person name="Lemansour A."/>
            <person name="Lebrun M."/>
            <person name="Masmoudi K."/>
            <person name="Ferrand S."/>
            <person name="Dhar M.I."/>
            <person name="Fresquez Z.A."/>
            <person name="Rosas U."/>
            <person name="Zhang J."/>
            <person name="Talag J."/>
            <person name="Lee S."/>
            <person name="Kudrna D."/>
            <person name="Powell R.F."/>
            <person name="Leitch I.J."/>
            <person name="Krueger R.R."/>
            <person name="Wing R.A."/>
            <person name="Amiri K.M.A."/>
            <person name="Purugganan M.D."/>
        </authorList>
    </citation>
    <scope>NUCLEOTIDE SEQUENCE [LARGE SCALE GENOMIC DNA]</scope>
    <source>
        <strain evidence="12">cv. Khalas</strain>
    </source>
</reference>
<evidence type="ECO:0000313" key="14">
    <source>
        <dbReference type="RefSeq" id="XP_038981717.1"/>
    </source>
</evidence>
<evidence type="ECO:0000256" key="3">
    <source>
        <dbReference type="ARBA" id="ARBA00022553"/>
    </source>
</evidence>
<keyword evidence="3" id="KW-0597">Phosphoprotein</keyword>
<dbReference type="SUPFAM" id="SSF46785">
    <property type="entry name" value="Winged helix' DNA-binding domain"/>
    <property type="match status" value="1"/>
</dbReference>
<name>A0A8B9A7N9_PHODC</name>
<evidence type="ECO:0000256" key="10">
    <source>
        <dbReference type="SAM" id="MobiDB-lite"/>
    </source>
</evidence>
<dbReference type="RefSeq" id="XP_038973477.1">
    <property type="nucleotide sequence ID" value="XM_039117549.1"/>
</dbReference>
<dbReference type="FunFam" id="1.10.10.10:FF:000037">
    <property type="entry name" value="Heat stress transcription factor B-4"/>
    <property type="match status" value="1"/>
</dbReference>
<feature type="domain" description="HSF-type DNA-binding" evidence="11">
    <location>
        <begin position="65"/>
        <end position="192"/>
    </location>
</feature>
<comment type="subcellular location">
    <subcellularLocation>
        <location evidence="1">Nucleus</location>
    </subcellularLocation>
</comment>
<dbReference type="GO" id="GO:0006357">
    <property type="term" value="P:regulation of transcription by RNA polymerase II"/>
    <property type="evidence" value="ECO:0007669"/>
    <property type="project" value="TreeGrafter"/>
</dbReference>
<dbReference type="InterPro" id="IPR036388">
    <property type="entry name" value="WH-like_DNA-bd_sf"/>
</dbReference>
<keyword evidence="12" id="KW-1185">Reference proteome</keyword>
<dbReference type="GO" id="GO:0000978">
    <property type="term" value="F:RNA polymerase II cis-regulatory region sequence-specific DNA binding"/>
    <property type="evidence" value="ECO:0007669"/>
    <property type="project" value="TreeGrafter"/>
</dbReference>
<evidence type="ECO:0000256" key="7">
    <source>
        <dbReference type="ARBA" id="ARBA00023163"/>
    </source>
</evidence>
<keyword evidence="4" id="KW-0805">Transcription regulation</keyword>
<keyword evidence="5" id="KW-0346">Stress response</keyword>
<dbReference type="Proteomes" id="UP000228380">
    <property type="component" value="Chromosome 4"/>
</dbReference>
<dbReference type="InterPro" id="IPR036390">
    <property type="entry name" value="WH_DNA-bd_sf"/>
</dbReference>
<evidence type="ECO:0000256" key="6">
    <source>
        <dbReference type="ARBA" id="ARBA00023125"/>
    </source>
</evidence>
<keyword evidence="6" id="KW-0238">DNA-binding</keyword>
<comment type="similarity">
    <text evidence="9">Belongs to the HSF family.</text>
</comment>
<dbReference type="RefSeq" id="XP_038981717.1">
    <property type="nucleotide sequence ID" value="XM_039125789.1"/>
</dbReference>
<keyword evidence="7" id="KW-0804">Transcription</keyword>
<dbReference type="PRINTS" id="PR00056">
    <property type="entry name" value="HSFDOMAIN"/>
</dbReference>
<evidence type="ECO:0000256" key="4">
    <source>
        <dbReference type="ARBA" id="ARBA00023015"/>
    </source>
</evidence>
<accession>A0A8B9A7N9</accession>